<keyword evidence="3 8" id="KW-0805">Transcription regulation</keyword>
<dbReference type="Pfam" id="PF04545">
    <property type="entry name" value="Sigma70_r4"/>
    <property type="match status" value="1"/>
</dbReference>
<dbReference type="Gene3D" id="1.10.10.10">
    <property type="entry name" value="Winged helix-like DNA-binding domain superfamily/Winged helix DNA-binding domain"/>
    <property type="match status" value="1"/>
</dbReference>
<accession>A0ABZ2GWJ2</accession>
<evidence type="ECO:0000256" key="1">
    <source>
        <dbReference type="ARBA" id="ARBA00007788"/>
    </source>
</evidence>
<gene>
    <name evidence="11" type="primary">rpoH</name>
    <name evidence="11" type="ORF">RQL38_01410</name>
</gene>
<dbReference type="NCBIfam" id="TIGR02937">
    <property type="entry name" value="sigma70-ECF"/>
    <property type="match status" value="1"/>
</dbReference>
<dbReference type="SUPFAM" id="SSF88659">
    <property type="entry name" value="Sigma3 and sigma4 domains of RNA polymerase sigma factors"/>
    <property type="match status" value="1"/>
</dbReference>
<evidence type="ECO:0000256" key="6">
    <source>
        <dbReference type="ARBA" id="ARBA00023125"/>
    </source>
</evidence>
<organism evidence="11 12">
    <name type="scientific">Candidatus Legionella polyplacis</name>
    <dbReference type="NCBI Taxonomy" id="2005262"/>
    <lineage>
        <taxon>Bacteria</taxon>
        <taxon>Pseudomonadati</taxon>
        <taxon>Pseudomonadota</taxon>
        <taxon>Gammaproteobacteria</taxon>
        <taxon>Legionellales</taxon>
        <taxon>Legionellaceae</taxon>
        <taxon>Legionella</taxon>
    </lineage>
</organism>
<dbReference type="NCBIfam" id="NF005143">
    <property type="entry name" value="PRK06596.1"/>
    <property type="match status" value="1"/>
</dbReference>
<dbReference type="InterPro" id="IPR007630">
    <property type="entry name" value="RNA_pol_sigma70_r4"/>
</dbReference>
<dbReference type="InterPro" id="IPR012759">
    <property type="entry name" value="RNA_pol_sigma_RpoH_proteobac"/>
</dbReference>
<evidence type="ECO:0000256" key="5">
    <source>
        <dbReference type="ARBA" id="ARBA00023082"/>
    </source>
</evidence>
<dbReference type="Gene3D" id="1.20.120.1810">
    <property type="match status" value="1"/>
</dbReference>
<dbReference type="InterPro" id="IPR013324">
    <property type="entry name" value="RNA_pol_sigma_r3/r4-like"/>
</dbReference>
<dbReference type="PROSITE" id="PS00715">
    <property type="entry name" value="SIGMA70_1"/>
    <property type="match status" value="1"/>
</dbReference>
<dbReference type="PRINTS" id="PR00046">
    <property type="entry name" value="SIGMA70FCT"/>
</dbReference>
<keyword evidence="6 8" id="KW-0238">DNA-binding</keyword>
<dbReference type="PANTHER" id="PTHR30376">
    <property type="entry name" value="SIGMA FACTOR RPOH HEAT SHOCK RELATED"/>
    <property type="match status" value="1"/>
</dbReference>
<evidence type="ECO:0000313" key="11">
    <source>
        <dbReference type="EMBL" id="WWR11809.1"/>
    </source>
</evidence>
<feature type="domain" description="RNA polymerase sigma-70" evidence="9">
    <location>
        <begin position="78"/>
        <end position="91"/>
    </location>
</feature>
<comment type="function">
    <text evidence="8">Sigma factors are initiation factors that promote the attachment of RNA polymerase to specific initiation sites and are then released.</text>
</comment>
<keyword evidence="2" id="KW-0963">Cytoplasm</keyword>
<dbReference type="SUPFAM" id="SSF88946">
    <property type="entry name" value="Sigma2 domain of RNA polymerase sigma factors"/>
    <property type="match status" value="1"/>
</dbReference>
<dbReference type="InterPro" id="IPR000943">
    <property type="entry name" value="RNA_pol_sigma70"/>
</dbReference>
<evidence type="ECO:0000256" key="2">
    <source>
        <dbReference type="ARBA" id="ARBA00022490"/>
    </source>
</evidence>
<evidence type="ECO:0000259" key="9">
    <source>
        <dbReference type="PROSITE" id="PS00715"/>
    </source>
</evidence>
<evidence type="ECO:0000256" key="8">
    <source>
        <dbReference type="RuleBase" id="RU362124"/>
    </source>
</evidence>
<dbReference type="InterPro" id="IPR014284">
    <property type="entry name" value="RNA_pol_sigma-70_dom"/>
</dbReference>
<reference evidence="11" key="1">
    <citation type="submission" date="2023-09" db="EMBL/GenBank/DDBJ databases">
        <title>Genomes of two closely related lineages of the louse Polyplax serrata with different host specificities.</title>
        <authorList>
            <person name="Martinu J."/>
            <person name="Tarabai H."/>
            <person name="Stefka J."/>
            <person name="Hypsa V."/>
        </authorList>
    </citation>
    <scope>NUCLEOTIDE SEQUENCE [LARGE SCALE GENOMIC DNA]</scope>
    <source>
        <strain evidence="11">HR10_N</strain>
    </source>
</reference>
<dbReference type="PROSITE" id="PS00716">
    <property type="entry name" value="SIGMA70_2"/>
    <property type="match status" value="1"/>
</dbReference>
<dbReference type="Pfam" id="PF04542">
    <property type="entry name" value="Sigma70_r2"/>
    <property type="match status" value="1"/>
</dbReference>
<evidence type="ECO:0000256" key="4">
    <source>
        <dbReference type="ARBA" id="ARBA00023016"/>
    </source>
</evidence>
<comment type="similarity">
    <text evidence="1 8">Belongs to the sigma-70 factor family.</text>
</comment>
<dbReference type="NCBIfam" id="TIGR02392">
    <property type="entry name" value="rpoH_proteo"/>
    <property type="match status" value="1"/>
</dbReference>
<dbReference type="PANTHER" id="PTHR30376:SF3">
    <property type="entry name" value="RNA POLYMERASE SIGMA FACTOR RPOH"/>
    <property type="match status" value="1"/>
</dbReference>
<keyword evidence="4" id="KW-0346">Stress response</keyword>
<dbReference type="InterPro" id="IPR007627">
    <property type="entry name" value="RNA_pol_sigma70_r2"/>
</dbReference>
<keyword evidence="12" id="KW-1185">Reference proteome</keyword>
<name>A0ABZ2GWJ2_9GAMM</name>
<dbReference type="RefSeq" id="WP_338521255.1">
    <property type="nucleotide sequence ID" value="NZ_CP135136.1"/>
</dbReference>
<keyword evidence="5 8" id="KW-0731">Sigma factor</keyword>
<dbReference type="EMBL" id="CP135136">
    <property type="protein sequence ID" value="WWR11809.1"/>
    <property type="molecule type" value="Genomic_DNA"/>
</dbReference>
<proteinExistence type="inferred from homology"/>
<evidence type="ECO:0000259" key="10">
    <source>
        <dbReference type="PROSITE" id="PS00716"/>
    </source>
</evidence>
<evidence type="ECO:0000256" key="7">
    <source>
        <dbReference type="ARBA" id="ARBA00023163"/>
    </source>
</evidence>
<feature type="domain" description="RNA polymerase sigma-70" evidence="10">
    <location>
        <begin position="259"/>
        <end position="285"/>
    </location>
</feature>
<dbReference type="InterPro" id="IPR036388">
    <property type="entry name" value="WH-like_DNA-bd_sf"/>
</dbReference>
<dbReference type="InterPro" id="IPR013325">
    <property type="entry name" value="RNA_pol_sigma_r2"/>
</dbReference>
<keyword evidence="7 8" id="KW-0804">Transcription</keyword>
<evidence type="ECO:0000313" key="12">
    <source>
        <dbReference type="Proteomes" id="UP001360424"/>
    </source>
</evidence>
<dbReference type="InterPro" id="IPR050813">
    <property type="entry name" value="Sigma-70_Factor"/>
</dbReference>
<evidence type="ECO:0000256" key="3">
    <source>
        <dbReference type="ARBA" id="ARBA00023015"/>
    </source>
</evidence>
<sequence length="295" mass="34926">MKQKLELTSLKFHCETYENYIHYISQIKILTAEEEYKYAKQFKLTGDLRAARYLVLSHLRYVVRVAKGYLGYGLPLNDLIQEGNIGLMKAVKRFNPKLGVRLVSFAVHWIKAEIHEFVLKNWRIVKVATTKAQRKLFFNLRQIKKCLGNWFSKEEIEMVASNLGVQKEDVLVMEQRLFRGNIDVSYDSTIPSIENEDNMKFFSLNYLFNNSNNDPAYLIEKEVSNLKDKERLFLAIEQLDNRSKDILVKRWLTNNKKFTLNDLAKKYNVSAERIRQLEKNAMKKIRLYIEKNYFN</sequence>
<dbReference type="Proteomes" id="UP001360424">
    <property type="component" value="Chromosome"/>
</dbReference>
<protein>
    <recommendedName>
        <fullName evidence="8">RNA polymerase sigma factor</fullName>
    </recommendedName>
</protein>